<comment type="subcellular location">
    <subcellularLocation>
        <location evidence="1">Nucleus</location>
    </subcellularLocation>
</comment>
<dbReference type="Gene3D" id="3.30.50.10">
    <property type="entry name" value="Erythroid Transcription Factor GATA-1, subunit A"/>
    <property type="match status" value="1"/>
</dbReference>
<accession>F4YXJ1</accession>
<evidence type="ECO:0000256" key="4">
    <source>
        <dbReference type="ARBA" id="ARBA00022833"/>
    </source>
</evidence>
<dbReference type="EMBL" id="HM150729">
    <property type="protein sequence ID" value="AEC03610.1"/>
    <property type="molecule type" value="mRNA"/>
</dbReference>
<keyword evidence="3" id="KW-0863">Zinc-finger</keyword>
<dbReference type="GO" id="GO:0008270">
    <property type="term" value="F:zinc ion binding"/>
    <property type="evidence" value="ECO:0007669"/>
    <property type="project" value="UniProtKB-KW"/>
</dbReference>
<dbReference type="PANTHER" id="PTHR24082:SF283">
    <property type="entry name" value="NUCLEAR HORMONE RECEPTOR HR96"/>
    <property type="match status" value="1"/>
</dbReference>
<dbReference type="EMBL" id="HM150722">
    <property type="protein sequence ID" value="AEC03603.1"/>
    <property type="molecule type" value="mRNA"/>
</dbReference>
<keyword evidence="7" id="KW-0804">Transcription</keyword>
<dbReference type="GO" id="GO:0005634">
    <property type="term" value="C:nucleus"/>
    <property type="evidence" value="ECO:0007669"/>
    <property type="project" value="UniProtKB-SubCell"/>
</dbReference>
<dbReference type="Pfam" id="PF00104">
    <property type="entry name" value="Hormone_recep"/>
    <property type="match status" value="1"/>
</dbReference>
<dbReference type="PANTHER" id="PTHR24082">
    <property type="entry name" value="NUCLEAR HORMONE RECEPTOR"/>
    <property type="match status" value="1"/>
</dbReference>
<dbReference type="CDD" id="cd06966">
    <property type="entry name" value="NR_DBD_CAR"/>
    <property type="match status" value="1"/>
</dbReference>
<dbReference type="SUPFAM" id="SSF57716">
    <property type="entry name" value="Glucocorticoid receptor-like (DNA-binding domain)"/>
    <property type="match status" value="1"/>
</dbReference>
<feature type="domain" description="NR LBD" evidence="12">
    <location>
        <begin position="597"/>
        <end position="836"/>
    </location>
</feature>
<dbReference type="EMBL" id="HM150728">
    <property type="protein sequence ID" value="AEC03609.1"/>
    <property type="molecule type" value="mRNA"/>
</dbReference>
<evidence type="ECO:0000256" key="2">
    <source>
        <dbReference type="ARBA" id="ARBA00022723"/>
    </source>
</evidence>
<dbReference type="SMART" id="SM00399">
    <property type="entry name" value="ZnF_C4"/>
    <property type="match status" value="1"/>
</dbReference>
<evidence type="ECO:0000313" key="13">
    <source>
        <dbReference type="EMBL" id="AEC03603.1"/>
    </source>
</evidence>
<dbReference type="VEuPathDB" id="VectorBase:MDOMA2_003936"/>
<dbReference type="FunFam" id="3.30.50.10:FF:000042">
    <property type="entry name" value="Nuclear hormone receptor HR96"/>
    <property type="match status" value="1"/>
</dbReference>
<dbReference type="FunFam" id="1.10.565.10:FF:000035">
    <property type="entry name" value="Nuclear hormone receptor HR96"/>
    <property type="match status" value="1"/>
</dbReference>
<evidence type="ECO:0000256" key="5">
    <source>
        <dbReference type="ARBA" id="ARBA00023015"/>
    </source>
</evidence>
<dbReference type="AlphaFoldDB" id="F4YXJ1"/>
<keyword evidence="6" id="KW-0238">DNA-binding</keyword>
<dbReference type="Pfam" id="PF00105">
    <property type="entry name" value="zf-C4"/>
    <property type="match status" value="1"/>
</dbReference>
<dbReference type="InterPro" id="IPR035500">
    <property type="entry name" value="NHR-like_dom_sf"/>
</dbReference>
<evidence type="ECO:0000256" key="3">
    <source>
        <dbReference type="ARBA" id="ARBA00022771"/>
    </source>
</evidence>
<feature type="compositionally biased region" description="Basic and acidic residues" evidence="10">
    <location>
        <begin position="89"/>
        <end position="102"/>
    </location>
</feature>
<dbReference type="InterPro" id="IPR013088">
    <property type="entry name" value="Znf_NHR/GATA"/>
</dbReference>
<dbReference type="PROSITE" id="PS51843">
    <property type="entry name" value="NR_LBD"/>
    <property type="match status" value="1"/>
</dbReference>
<feature type="region of interest" description="Disordered" evidence="10">
    <location>
        <begin position="89"/>
        <end position="122"/>
    </location>
</feature>
<dbReference type="EMBL" id="HM150724">
    <property type="protein sequence ID" value="AEC03605.1"/>
    <property type="molecule type" value="mRNA"/>
</dbReference>
<protein>
    <submittedName>
        <fullName evidence="13">Nuclear receptor HR96</fullName>
    </submittedName>
</protein>
<sequence length="836" mass="92366">MSPINKVCAVCGDKALGYNFNAVTCESCKAFFRRNALAKKQFTCPFSQNCEITVVTRRFCQKCRLKKCLDIGMKSENIMSEEDKMIKRRKIETNRAKRKLTERSQAGGDGDEEGNVEGPGNIAAAAADSSGYDAGLAAANYDSRSCGSYDSSTGSAKVSANDPSSSNLTFGDNMANINPELMTGEEMVEFIVSDPDRASQAISKLMRTPAEAMSSLEKIINSQKDALRLISHLINYPGDALKIISKFMNSPFNALTVFTKFMSSPTDALEIISKVVSSPQDVLQFIKNLMDSPENAMDIMNKFINTPAEALRMLNRILNNVGDESQQTLSSGDSTIEPTTPNTAGECKTDEQITMTNTLTATVTSLTTAASQTATPDNTLIHSMLNYPSPNDLNSNILPPITSPSPSTPYSLDCNSYVTPPPSAPEPLCMVASPLDYQNSSPAITNSGPSSIVSSHADEQPSTSNVGLLSPSEVDAAAAAEFASEHFDIKTFIQNSFPENATGHYTPGDSLNSLETVLTEVIRIEFQAFNNLPPDPRVKQEHFNNNNNMMGLNSASSYGTGCAKNVTCMPQQQPLQCQQQVCSPSSVSMSRDLNETEMMKLRELKLASEALYLPVDDDLSVLMSDDRIKPGDSHQDPKLLQVINLTAVAIKRLIKMAKKIAAFRDMCQEDQVALLKGGCTEMMIMRSVMTYDYDRNTWKIPHTKEDMSNIRAEVLKLAKGNVYEEHIKFISTFDEKWRMDENIILIMCAIVLFSPTRPRIIHSDVIRLEQNSYYYLLRRYLESVYPGCEAKSAFIKLIQKISDVERLNQFIIGVYLNVNPSQVEPLLREIFDLKNH</sequence>
<dbReference type="CDD" id="cd06929">
    <property type="entry name" value="NR_LBD_F1"/>
    <property type="match status" value="1"/>
</dbReference>
<dbReference type="VEuPathDB" id="VectorBase:MDOA002084"/>
<keyword evidence="8 13" id="KW-0675">Receptor</keyword>
<organism evidence="13">
    <name type="scientific">Musca domestica</name>
    <name type="common">House fly</name>
    <dbReference type="NCBI Taxonomy" id="7370"/>
    <lineage>
        <taxon>Eukaryota</taxon>
        <taxon>Metazoa</taxon>
        <taxon>Ecdysozoa</taxon>
        <taxon>Arthropoda</taxon>
        <taxon>Hexapoda</taxon>
        <taxon>Insecta</taxon>
        <taxon>Pterygota</taxon>
        <taxon>Neoptera</taxon>
        <taxon>Endopterygota</taxon>
        <taxon>Diptera</taxon>
        <taxon>Brachycera</taxon>
        <taxon>Muscomorpha</taxon>
        <taxon>Muscoidea</taxon>
        <taxon>Muscidae</taxon>
        <taxon>Musca</taxon>
    </lineage>
</organism>
<evidence type="ECO:0000256" key="1">
    <source>
        <dbReference type="ARBA" id="ARBA00004123"/>
    </source>
</evidence>
<name>F4YXJ1_MUSDO</name>
<dbReference type="EMBL" id="HM150723">
    <property type="protein sequence ID" value="AEC03604.1"/>
    <property type="molecule type" value="mRNA"/>
</dbReference>
<dbReference type="InterPro" id="IPR000536">
    <property type="entry name" value="Nucl_hrmn_rcpt_lig-bd"/>
</dbReference>
<dbReference type="GO" id="GO:0004879">
    <property type="term" value="F:nuclear receptor activity"/>
    <property type="evidence" value="ECO:0007669"/>
    <property type="project" value="TreeGrafter"/>
</dbReference>
<proteinExistence type="evidence at transcript level"/>
<dbReference type="EMBL" id="HM150725">
    <property type="protein sequence ID" value="AEC03606.1"/>
    <property type="molecule type" value="mRNA"/>
</dbReference>
<keyword evidence="9" id="KW-0539">Nucleus</keyword>
<dbReference type="PROSITE" id="PS51030">
    <property type="entry name" value="NUCLEAR_REC_DBD_2"/>
    <property type="match status" value="1"/>
</dbReference>
<feature type="region of interest" description="Disordered" evidence="10">
    <location>
        <begin position="440"/>
        <end position="468"/>
    </location>
</feature>
<dbReference type="GO" id="GO:0030154">
    <property type="term" value="P:cell differentiation"/>
    <property type="evidence" value="ECO:0007669"/>
    <property type="project" value="TreeGrafter"/>
</dbReference>
<dbReference type="PROSITE" id="PS00031">
    <property type="entry name" value="NUCLEAR_REC_DBD_1"/>
    <property type="match status" value="1"/>
</dbReference>
<evidence type="ECO:0000256" key="8">
    <source>
        <dbReference type="ARBA" id="ARBA00023170"/>
    </source>
</evidence>
<dbReference type="EMBL" id="HM150726">
    <property type="protein sequence ID" value="AEC03607.1"/>
    <property type="molecule type" value="mRNA"/>
</dbReference>
<dbReference type="SUPFAM" id="SSF48508">
    <property type="entry name" value="Nuclear receptor ligand-binding domain"/>
    <property type="match status" value="1"/>
</dbReference>
<dbReference type="GO" id="GO:0006950">
    <property type="term" value="P:response to stress"/>
    <property type="evidence" value="ECO:0007669"/>
    <property type="project" value="UniProtKB-ARBA"/>
</dbReference>
<evidence type="ECO:0000256" key="7">
    <source>
        <dbReference type="ARBA" id="ARBA00023163"/>
    </source>
</evidence>
<reference evidence="13" key="2">
    <citation type="journal article" date="2011" name="Pestic. Biochem. Physiol.">
        <title>Investigations of the constitutive overexpression of CYP6D1 in the permethrin resistantLPR strain of house fly (Musca domestica).</title>
        <authorList>
            <person name="Lin G.G."/>
            <person name="Scott J.G."/>
        </authorList>
    </citation>
    <scope>NUCLEOTIDE SEQUENCE</scope>
    <source>
        <strain evidence="13">Aabys</strain>
    </source>
</reference>
<dbReference type="InterPro" id="IPR001628">
    <property type="entry name" value="Znf_hrmn_rcpt"/>
</dbReference>
<evidence type="ECO:0000256" key="10">
    <source>
        <dbReference type="SAM" id="MobiDB-lite"/>
    </source>
</evidence>
<evidence type="ECO:0000259" key="11">
    <source>
        <dbReference type="PROSITE" id="PS51030"/>
    </source>
</evidence>
<dbReference type="GO" id="GO:0000978">
    <property type="term" value="F:RNA polymerase II cis-regulatory region sequence-specific DNA binding"/>
    <property type="evidence" value="ECO:0007669"/>
    <property type="project" value="TreeGrafter"/>
</dbReference>
<dbReference type="SMART" id="SM00430">
    <property type="entry name" value="HOLI"/>
    <property type="match status" value="1"/>
</dbReference>
<feature type="domain" description="Nuclear receptor" evidence="11">
    <location>
        <begin position="5"/>
        <end position="80"/>
    </location>
</feature>
<feature type="compositionally biased region" description="Polar residues" evidence="10">
    <location>
        <begin position="440"/>
        <end position="467"/>
    </location>
</feature>
<dbReference type="GO" id="GO:0045944">
    <property type="term" value="P:positive regulation of transcription by RNA polymerase II"/>
    <property type="evidence" value="ECO:0007669"/>
    <property type="project" value="TreeGrafter"/>
</dbReference>
<evidence type="ECO:0000259" key="12">
    <source>
        <dbReference type="PROSITE" id="PS51843"/>
    </source>
</evidence>
<dbReference type="InterPro" id="IPR050234">
    <property type="entry name" value="Nuclear_hormone_rcpt_NR1"/>
</dbReference>
<evidence type="ECO:0000256" key="6">
    <source>
        <dbReference type="ARBA" id="ARBA00023125"/>
    </source>
</evidence>
<keyword evidence="4" id="KW-0862">Zinc</keyword>
<dbReference type="Gene3D" id="1.10.565.10">
    <property type="entry name" value="Retinoid X Receptor"/>
    <property type="match status" value="1"/>
</dbReference>
<dbReference type="PRINTS" id="PR00047">
    <property type="entry name" value="STROIDFINGER"/>
</dbReference>
<evidence type="ECO:0000256" key="9">
    <source>
        <dbReference type="ARBA" id="ARBA00023242"/>
    </source>
</evidence>
<feature type="region of interest" description="Disordered" evidence="10">
    <location>
        <begin position="324"/>
        <end position="347"/>
    </location>
</feature>
<feature type="compositionally biased region" description="Polar residues" evidence="10">
    <location>
        <begin position="324"/>
        <end position="343"/>
    </location>
</feature>
<gene>
    <name evidence="13" type="primary">HR96</name>
</gene>
<dbReference type="EMBL" id="HM150727">
    <property type="protein sequence ID" value="AEC03608.1"/>
    <property type="molecule type" value="mRNA"/>
</dbReference>
<dbReference type="GO" id="GO:0000122">
    <property type="term" value="P:negative regulation of transcription by RNA polymerase II"/>
    <property type="evidence" value="ECO:0007669"/>
    <property type="project" value="TreeGrafter"/>
</dbReference>
<reference evidence="13" key="1">
    <citation type="submission" date="2010-04" db="EMBL/GenBank/DDBJ databases">
        <authorList>
            <person name="Lin G.G.-H."/>
            <person name="Scott J."/>
        </authorList>
    </citation>
    <scope>NUCLEOTIDE SEQUENCE</scope>
    <source>
        <strain evidence="13">Aabys</strain>
    </source>
</reference>
<keyword evidence="5" id="KW-0805">Transcription regulation</keyword>
<keyword evidence="2" id="KW-0479">Metal-binding</keyword>